<keyword evidence="3" id="KW-1185">Reference proteome</keyword>
<dbReference type="SUPFAM" id="SSF52402">
    <property type="entry name" value="Adenine nucleotide alpha hydrolases-like"/>
    <property type="match status" value="1"/>
</dbReference>
<dbReference type="RefSeq" id="WP_165446936.1">
    <property type="nucleotide sequence ID" value="NZ_JBHLWO010000002.1"/>
</dbReference>
<organism evidence="2 3">
    <name type="scientific">Olivibacter oleidegradans</name>
    <dbReference type="NCBI Taxonomy" id="760123"/>
    <lineage>
        <taxon>Bacteria</taxon>
        <taxon>Pseudomonadati</taxon>
        <taxon>Bacteroidota</taxon>
        <taxon>Sphingobacteriia</taxon>
        <taxon>Sphingobacteriales</taxon>
        <taxon>Sphingobacteriaceae</taxon>
        <taxon>Olivibacter</taxon>
    </lineage>
</organism>
<reference evidence="2 3" key="1">
    <citation type="submission" date="2024-09" db="EMBL/GenBank/DDBJ databases">
        <authorList>
            <person name="Sun Q."/>
            <person name="Mori K."/>
        </authorList>
    </citation>
    <scope>NUCLEOTIDE SEQUENCE [LARGE SCALE GENOMIC DNA]</scope>
    <source>
        <strain evidence="2 3">CCM 7765</strain>
    </source>
</reference>
<proteinExistence type="predicted"/>
<evidence type="ECO:0000259" key="1">
    <source>
        <dbReference type="Pfam" id="PF00582"/>
    </source>
</evidence>
<dbReference type="Proteomes" id="UP001589774">
    <property type="component" value="Unassembled WGS sequence"/>
</dbReference>
<evidence type="ECO:0000313" key="2">
    <source>
        <dbReference type="EMBL" id="MFC0319919.1"/>
    </source>
</evidence>
<dbReference type="EMBL" id="JBHLWO010000002">
    <property type="protein sequence ID" value="MFC0319919.1"/>
    <property type="molecule type" value="Genomic_DNA"/>
</dbReference>
<dbReference type="CDD" id="cd00293">
    <property type="entry name" value="USP-like"/>
    <property type="match status" value="1"/>
</dbReference>
<gene>
    <name evidence="2" type="ORF">ACFFI0_16465</name>
</gene>
<comment type="caution">
    <text evidence="2">The sequence shown here is derived from an EMBL/GenBank/DDBJ whole genome shotgun (WGS) entry which is preliminary data.</text>
</comment>
<protein>
    <submittedName>
        <fullName evidence="2">Universal stress protein</fullName>
    </submittedName>
</protein>
<sequence>MDTILVPTDFSENSKGGIRFAINVAAYTDTRLLFIYVAPIVYKTDPNMSYEHFGINKDEQSLSLKNFVEACYQEMGVKPKLYDCTVISGLRADLALLRFCTKSTDITHISISTRGASGLSRRLGTNTGNLVTKSCIPVFVVPTNYRPTPLKSVLYASDLQDYKREIQEVLTFVERFKANLDVLHLTSTPEDVSTAPYTKSTAYPVDFHITKKDILQSFITQLLKEVDRLKPSVLVLFTRQNRSFLEKLFPSILAEELAFHPKVPMLIFSKIKETAGEPIS</sequence>
<dbReference type="Pfam" id="PF00582">
    <property type="entry name" value="Usp"/>
    <property type="match status" value="1"/>
</dbReference>
<accession>A0ABV6HMU7</accession>
<name>A0ABV6HMU7_9SPHI</name>
<dbReference type="Gene3D" id="3.40.50.12370">
    <property type="match status" value="1"/>
</dbReference>
<feature type="domain" description="UspA" evidence="1">
    <location>
        <begin position="2"/>
        <end position="142"/>
    </location>
</feature>
<dbReference type="InterPro" id="IPR006016">
    <property type="entry name" value="UspA"/>
</dbReference>
<evidence type="ECO:0000313" key="3">
    <source>
        <dbReference type="Proteomes" id="UP001589774"/>
    </source>
</evidence>